<protein>
    <recommendedName>
        <fullName evidence="1">Orc1-like AAA ATPase domain-containing protein</fullName>
    </recommendedName>
</protein>
<proteinExistence type="predicted"/>
<evidence type="ECO:0000313" key="2">
    <source>
        <dbReference type="EMBL" id="AFZ15429.1"/>
    </source>
</evidence>
<dbReference type="OrthoDB" id="474108at2"/>
<gene>
    <name evidence="2" type="ORF">Cri9333_4649</name>
</gene>
<dbReference type="AlphaFoldDB" id="K9W6J4"/>
<dbReference type="RefSeq" id="WP_015205519.1">
    <property type="nucleotide sequence ID" value="NC_019753.1"/>
</dbReference>
<accession>K9W6J4</accession>
<dbReference type="SUPFAM" id="SSF52540">
    <property type="entry name" value="P-loop containing nucleoside triphosphate hydrolases"/>
    <property type="match status" value="1"/>
</dbReference>
<evidence type="ECO:0000313" key="3">
    <source>
        <dbReference type="Proteomes" id="UP000010472"/>
    </source>
</evidence>
<dbReference type="Pfam" id="PF13191">
    <property type="entry name" value="AAA_16"/>
    <property type="match status" value="1"/>
</dbReference>
<organism evidence="2 3">
    <name type="scientific">Crinalium epipsammum PCC 9333</name>
    <dbReference type="NCBI Taxonomy" id="1173022"/>
    <lineage>
        <taxon>Bacteria</taxon>
        <taxon>Bacillati</taxon>
        <taxon>Cyanobacteriota</taxon>
        <taxon>Cyanophyceae</taxon>
        <taxon>Gomontiellales</taxon>
        <taxon>Gomontiellaceae</taxon>
        <taxon>Crinalium</taxon>
    </lineage>
</organism>
<name>K9W6J4_9CYAN</name>
<dbReference type="HOGENOM" id="CLU_437965_0_0_3"/>
<dbReference type="Proteomes" id="UP000010472">
    <property type="component" value="Chromosome"/>
</dbReference>
<keyword evidence="3" id="KW-1185">Reference proteome</keyword>
<evidence type="ECO:0000259" key="1">
    <source>
        <dbReference type="Pfam" id="PF13191"/>
    </source>
</evidence>
<reference evidence="2 3" key="1">
    <citation type="submission" date="2012-06" db="EMBL/GenBank/DDBJ databases">
        <title>Finished chromosome of genome of Crinalium epipsammum PCC 9333.</title>
        <authorList>
            <consortium name="US DOE Joint Genome Institute"/>
            <person name="Gugger M."/>
            <person name="Coursin T."/>
            <person name="Rippka R."/>
            <person name="Tandeau De Marsac N."/>
            <person name="Huntemann M."/>
            <person name="Wei C.-L."/>
            <person name="Han J."/>
            <person name="Detter J.C."/>
            <person name="Han C."/>
            <person name="Tapia R."/>
            <person name="Davenport K."/>
            <person name="Daligault H."/>
            <person name="Erkkila T."/>
            <person name="Gu W."/>
            <person name="Munk A.C.C."/>
            <person name="Teshima H."/>
            <person name="Xu Y."/>
            <person name="Chain P."/>
            <person name="Chen A."/>
            <person name="Krypides N."/>
            <person name="Mavromatis K."/>
            <person name="Markowitz V."/>
            <person name="Szeto E."/>
            <person name="Ivanova N."/>
            <person name="Mikhailova N."/>
            <person name="Ovchinnikova G."/>
            <person name="Pagani I."/>
            <person name="Pati A."/>
            <person name="Goodwin L."/>
            <person name="Peters L."/>
            <person name="Pitluck S."/>
            <person name="Woyke T."/>
            <person name="Kerfeld C."/>
        </authorList>
    </citation>
    <scope>NUCLEOTIDE SEQUENCE [LARGE SCALE GENOMIC DNA]</scope>
    <source>
        <strain evidence="2 3">PCC 9333</strain>
    </source>
</reference>
<dbReference type="eggNOG" id="COG1672">
    <property type="taxonomic scope" value="Bacteria"/>
</dbReference>
<dbReference type="STRING" id="1173022.Cri9333_4649"/>
<dbReference type="EMBL" id="CP003620">
    <property type="protein sequence ID" value="AFZ15429.1"/>
    <property type="molecule type" value="Genomic_DNA"/>
</dbReference>
<sequence>MISSSASTIEEINAAIESHNPFVERGAAARGQDVWSKGLPDVPSLNAHASDAVFQAIQQVNTGESKVTSIAIIGQQGTGKTHIISRIRQRLLEEGDNLFIYASASHFTDLKLINYHFLQTLSQSLNQTGKQNLKQWQELAIAILIEAYNHVGKHDQAEKISQYPQDLIHTNFPAAIERNNKFIDSLVAVSLLIKPNVDPDIIRAILWTLSEIHAPYAIKWLSGDSLSEDKATELTLPNNLQEYQEAKAFEFALQILGLISDYQPLIICFDELEGVSTDDSSSDKSQVIAELVKNLFDSLISSSSHGIVILTAMLPDTWKVKIKSLPGGIPHRVSAATSEPIELKYLNADSIVELVSLWLQDFYNHQDLVPETPVYPFTENQLRDLGNYKPTIREVITWCANNFVVPKVETPIPEVNPVQVAFEKELATVEASIETLIEDKPKLAAALLLSFSNLVGKTINDVTIERIEKVEPVNLNKGFIDFKVIANQNEETLKIGVAVLQQDNSNQVLAGLKRLIEYKTFDLNRGCLLRSKDISENSTQLQEGLKKLLSPKLAGKWVILEAEAIKPLLAILFVSKARENYDLSKEQVNEFIEQTNLVVDNSLIHQIISES</sequence>
<dbReference type="InterPro" id="IPR041664">
    <property type="entry name" value="AAA_16"/>
</dbReference>
<dbReference type="InterPro" id="IPR027417">
    <property type="entry name" value="P-loop_NTPase"/>
</dbReference>
<dbReference type="PATRIC" id="fig|1173022.3.peg.5020"/>
<feature type="domain" description="Orc1-like AAA ATPase" evidence="1">
    <location>
        <begin position="51"/>
        <end position="294"/>
    </location>
</feature>
<dbReference type="KEGG" id="cep:Cri9333_4649"/>
<dbReference type="Gene3D" id="3.40.50.300">
    <property type="entry name" value="P-loop containing nucleotide triphosphate hydrolases"/>
    <property type="match status" value="1"/>
</dbReference>